<dbReference type="PANTHER" id="PTHR42085:SF2">
    <property type="entry name" value="F-BOX DOMAIN-CONTAINING PROTEIN"/>
    <property type="match status" value="1"/>
</dbReference>
<sequence length="395" mass="45414">MHEISISDPDSDMKDHRDVFPFLQLPGEIRNHIYGFLLPLEIPEDIGGISDLSPGKSFKSLMATCHRTLLTPNPTLHPFDNRPEIFTEMTYLRFSTRTIRFRPTKTHLRWLHHGPSHRVRRLSLTLPLDPPTTTTTTIGSNPVPPSPSSSFRSTLSMLTTLTQAMPLLEDLTLDTTRTRRNSVLYHTRYAAVTTGSWADSCVELSTIDQLPALLPRLIPGPDRAGMRRLIEEALACPGGRWMFVQRARWMALFAALAAWEGEKRFYGEELVGVLRGWRYLRDVRVVGRVDREWMEVVARRAVVTVHAREKRRGSGRIRNMIYEYLAYNPMNPTLRDIVVDPFTHQVGEEHYHYNNSLRWLRDALSLMKTCHQMHQEVPSYLYASVNLRIESTTGV</sequence>
<dbReference type="InterPro" id="IPR038883">
    <property type="entry name" value="AN11006-like"/>
</dbReference>
<organism evidence="2 3">
    <name type="scientific">Lasiosphaeris hirsuta</name>
    <dbReference type="NCBI Taxonomy" id="260670"/>
    <lineage>
        <taxon>Eukaryota</taxon>
        <taxon>Fungi</taxon>
        <taxon>Dikarya</taxon>
        <taxon>Ascomycota</taxon>
        <taxon>Pezizomycotina</taxon>
        <taxon>Sordariomycetes</taxon>
        <taxon>Sordariomycetidae</taxon>
        <taxon>Sordariales</taxon>
        <taxon>Lasiosphaeriaceae</taxon>
        <taxon>Lasiosphaeris</taxon>
    </lineage>
</organism>
<dbReference type="EMBL" id="JAUKUA010000006">
    <property type="protein sequence ID" value="KAK0707901.1"/>
    <property type="molecule type" value="Genomic_DNA"/>
</dbReference>
<feature type="compositionally biased region" description="Low complexity" evidence="1">
    <location>
        <begin position="132"/>
        <end position="141"/>
    </location>
</feature>
<reference evidence="2" key="1">
    <citation type="submission" date="2023-06" db="EMBL/GenBank/DDBJ databases">
        <title>Genome-scale phylogeny and comparative genomics of the fungal order Sordariales.</title>
        <authorList>
            <consortium name="Lawrence Berkeley National Laboratory"/>
            <person name="Hensen N."/>
            <person name="Bonometti L."/>
            <person name="Westerberg I."/>
            <person name="Brannstrom I.O."/>
            <person name="Guillou S."/>
            <person name="Cros-Aarteil S."/>
            <person name="Calhoun S."/>
            <person name="Haridas S."/>
            <person name="Kuo A."/>
            <person name="Mondo S."/>
            <person name="Pangilinan J."/>
            <person name="Riley R."/>
            <person name="Labutti K."/>
            <person name="Andreopoulos B."/>
            <person name="Lipzen A."/>
            <person name="Chen C."/>
            <person name="Yanf M."/>
            <person name="Daum C."/>
            <person name="Ng V."/>
            <person name="Clum A."/>
            <person name="Steindorff A."/>
            <person name="Ohm R."/>
            <person name="Martin F."/>
            <person name="Silar P."/>
            <person name="Natvig D."/>
            <person name="Lalanne C."/>
            <person name="Gautier V."/>
            <person name="Ament-Velasquez S.L."/>
            <person name="Kruys A."/>
            <person name="Hutchinson M.I."/>
            <person name="Powell A.J."/>
            <person name="Barry K."/>
            <person name="Miller A.N."/>
            <person name="Grigoriev I.V."/>
            <person name="Debuchy R."/>
            <person name="Gladieux P."/>
            <person name="Thoren M.H."/>
            <person name="Johannesson H."/>
        </authorList>
    </citation>
    <scope>NUCLEOTIDE SEQUENCE</scope>
    <source>
        <strain evidence="2">SMH4607-1</strain>
    </source>
</reference>
<name>A0AA40DNQ1_9PEZI</name>
<evidence type="ECO:0000313" key="2">
    <source>
        <dbReference type="EMBL" id="KAK0707901.1"/>
    </source>
</evidence>
<protein>
    <submittedName>
        <fullName evidence="2">Uncharacterized protein</fullName>
    </submittedName>
</protein>
<gene>
    <name evidence="2" type="ORF">B0H67DRAFT_671536</name>
</gene>
<keyword evidence="3" id="KW-1185">Reference proteome</keyword>
<feature type="region of interest" description="Disordered" evidence="1">
    <location>
        <begin position="132"/>
        <end position="151"/>
    </location>
</feature>
<dbReference type="PANTHER" id="PTHR42085">
    <property type="entry name" value="F-BOX DOMAIN-CONTAINING PROTEIN"/>
    <property type="match status" value="1"/>
</dbReference>
<evidence type="ECO:0000256" key="1">
    <source>
        <dbReference type="SAM" id="MobiDB-lite"/>
    </source>
</evidence>
<dbReference type="Proteomes" id="UP001172102">
    <property type="component" value="Unassembled WGS sequence"/>
</dbReference>
<accession>A0AA40DNQ1</accession>
<proteinExistence type="predicted"/>
<comment type="caution">
    <text evidence="2">The sequence shown here is derived from an EMBL/GenBank/DDBJ whole genome shotgun (WGS) entry which is preliminary data.</text>
</comment>
<evidence type="ECO:0000313" key="3">
    <source>
        <dbReference type="Proteomes" id="UP001172102"/>
    </source>
</evidence>
<dbReference type="AlphaFoldDB" id="A0AA40DNQ1"/>